<dbReference type="PANTHER" id="PTHR11530:SF29">
    <property type="entry name" value="FAD DEPENDENT OXIDOREDUCTASE SUPERFAMILY (AFU_ORTHOLOGUE AFUA_6G10230)"/>
    <property type="match status" value="1"/>
</dbReference>
<gene>
    <name evidence="8" type="ORF">A1O1_05110</name>
</gene>
<comment type="caution">
    <text evidence="8">The sequence shown here is derived from an EMBL/GenBank/DDBJ whole genome shotgun (WGS) entry which is preliminary data.</text>
</comment>
<feature type="binding site" evidence="6">
    <location>
        <position position="327"/>
    </location>
    <ligand>
        <name>D-dopa</name>
        <dbReference type="ChEBI" id="CHEBI:149689"/>
    </ligand>
</feature>
<dbReference type="EMBL" id="AMWN01000004">
    <property type="protein sequence ID" value="EXJ88181.1"/>
    <property type="molecule type" value="Genomic_DNA"/>
</dbReference>
<feature type="binding site" evidence="6">
    <location>
        <position position="239"/>
    </location>
    <ligand>
        <name>D-dopa</name>
        <dbReference type="ChEBI" id="CHEBI:149689"/>
    </ligand>
</feature>
<dbReference type="GO" id="GO:0019478">
    <property type="term" value="P:D-amino acid catabolic process"/>
    <property type="evidence" value="ECO:0007669"/>
    <property type="project" value="TreeGrafter"/>
</dbReference>
<comment type="cofactor">
    <cofactor evidence="1 6">
        <name>FAD</name>
        <dbReference type="ChEBI" id="CHEBI:57692"/>
    </cofactor>
</comment>
<evidence type="ECO:0000256" key="5">
    <source>
        <dbReference type="ARBA" id="ARBA00023002"/>
    </source>
</evidence>
<dbReference type="PIRSF" id="PIRSF000189">
    <property type="entry name" value="D-aa_oxidase"/>
    <property type="match status" value="1"/>
</dbReference>
<dbReference type="Proteomes" id="UP000019484">
    <property type="component" value="Unassembled WGS sequence"/>
</dbReference>
<dbReference type="OrthoDB" id="2015447at2759"/>
<protein>
    <submittedName>
        <fullName evidence="8">D-aspartate oxidase</fullName>
    </submittedName>
</protein>
<reference evidence="8 9" key="1">
    <citation type="submission" date="2013-03" db="EMBL/GenBank/DDBJ databases">
        <title>The Genome Sequence of Capronia coronata CBS 617.96.</title>
        <authorList>
            <consortium name="The Broad Institute Genomics Platform"/>
            <person name="Cuomo C."/>
            <person name="de Hoog S."/>
            <person name="Gorbushina A."/>
            <person name="Walker B."/>
            <person name="Young S.K."/>
            <person name="Zeng Q."/>
            <person name="Gargeya S."/>
            <person name="Fitzgerald M."/>
            <person name="Haas B."/>
            <person name="Abouelleil A."/>
            <person name="Allen A.W."/>
            <person name="Alvarado L."/>
            <person name="Arachchi H.M."/>
            <person name="Berlin A.M."/>
            <person name="Chapman S.B."/>
            <person name="Gainer-Dewar J."/>
            <person name="Goldberg J."/>
            <person name="Griggs A."/>
            <person name="Gujja S."/>
            <person name="Hansen M."/>
            <person name="Howarth C."/>
            <person name="Imamovic A."/>
            <person name="Ireland A."/>
            <person name="Larimer J."/>
            <person name="McCowan C."/>
            <person name="Murphy C."/>
            <person name="Pearson M."/>
            <person name="Poon T.W."/>
            <person name="Priest M."/>
            <person name="Roberts A."/>
            <person name="Saif S."/>
            <person name="Shea T."/>
            <person name="Sisk P."/>
            <person name="Sykes S."/>
            <person name="Wortman J."/>
            <person name="Nusbaum C."/>
            <person name="Birren B."/>
        </authorList>
    </citation>
    <scope>NUCLEOTIDE SEQUENCE [LARGE SCALE GENOMIC DNA]</scope>
    <source>
        <strain evidence="8 9">CBS 617.96</strain>
    </source>
</reference>
<evidence type="ECO:0000256" key="2">
    <source>
        <dbReference type="ARBA" id="ARBA00006730"/>
    </source>
</evidence>
<dbReference type="eggNOG" id="KOG3923">
    <property type="taxonomic scope" value="Eukaryota"/>
</dbReference>
<proteinExistence type="inferred from homology"/>
<organism evidence="8 9">
    <name type="scientific">Capronia coronata CBS 617.96</name>
    <dbReference type="NCBI Taxonomy" id="1182541"/>
    <lineage>
        <taxon>Eukaryota</taxon>
        <taxon>Fungi</taxon>
        <taxon>Dikarya</taxon>
        <taxon>Ascomycota</taxon>
        <taxon>Pezizomycotina</taxon>
        <taxon>Eurotiomycetes</taxon>
        <taxon>Chaetothyriomycetidae</taxon>
        <taxon>Chaetothyriales</taxon>
        <taxon>Herpotrichiellaceae</taxon>
        <taxon>Capronia</taxon>
    </lineage>
</organism>
<evidence type="ECO:0000313" key="8">
    <source>
        <dbReference type="EMBL" id="EXJ88181.1"/>
    </source>
</evidence>
<evidence type="ECO:0000256" key="6">
    <source>
        <dbReference type="PIRSR" id="PIRSR000189-1"/>
    </source>
</evidence>
<dbReference type="GO" id="GO:0003884">
    <property type="term" value="F:D-amino-acid oxidase activity"/>
    <property type="evidence" value="ECO:0007669"/>
    <property type="project" value="InterPro"/>
</dbReference>
<dbReference type="STRING" id="1182541.W9YFZ6"/>
<evidence type="ECO:0000256" key="1">
    <source>
        <dbReference type="ARBA" id="ARBA00001974"/>
    </source>
</evidence>
<feature type="binding site" evidence="6">
    <location>
        <position position="176"/>
    </location>
    <ligand>
        <name>FAD</name>
        <dbReference type="ChEBI" id="CHEBI:57692"/>
    </ligand>
</feature>
<dbReference type="GO" id="GO:0071949">
    <property type="term" value="F:FAD binding"/>
    <property type="evidence" value="ECO:0007669"/>
    <property type="project" value="InterPro"/>
</dbReference>
<dbReference type="HOGENOM" id="CLU_034311_3_0_1"/>
<dbReference type="InterPro" id="IPR023209">
    <property type="entry name" value="DAO"/>
</dbReference>
<dbReference type="InterPro" id="IPR006076">
    <property type="entry name" value="FAD-dep_OxRdtase"/>
</dbReference>
<dbReference type="Gene3D" id="3.30.9.10">
    <property type="entry name" value="D-Amino Acid Oxidase, subunit A, domain 2"/>
    <property type="match status" value="1"/>
</dbReference>
<evidence type="ECO:0000259" key="7">
    <source>
        <dbReference type="Pfam" id="PF01266"/>
    </source>
</evidence>
<comment type="similarity">
    <text evidence="2">Belongs to the DAMOX/DASOX family.</text>
</comment>
<dbReference type="SUPFAM" id="SSF51971">
    <property type="entry name" value="Nucleotide-binding domain"/>
    <property type="match status" value="1"/>
</dbReference>
<dbReference type="PANTHER" id="PTHR11530">
    <property type="entry name" value="D-AMINO ACID OXIDASE"/>
    <property type="match status" value="1"/>
</dbReference>
<feature type="domain" description="FAD dependent oxidoreductase" evidence="7">
    <location>
        <begin position="20"/>
        <end position="342"/>
    </location>
</feature>
<evidence type="ECO:0000256" key="4">
    <source>
        <dbReference type="ARBA" id="ARBA00022827"/>
    </source>
</evidence>
<keyword evidence="3" id="KW-0285">Flavoprotein</keyword>
<dbReference type="AlphaFoldDB" id="W9YFZ6"/>
<sequence length="361" mass="39503">MAVEAPSSSGASLPYARRPIIILGAGIIGCTAARQLLQKGFEVTLVGEYLPGDQNILYASAWAGAAWHAAGGLTNDHKYLEAVTHRHLVKLAREEPDAGVCIVHSREYLEEQPGENSAKWGKTIYSNFRELEAGEYPANFACGWAYDCPVVDPNKHLPYLKAKIMALGGSFIRRKVSSLKELYALFPASRIFINASGWGSKLLEDVADQACFPERGQNVFYETPNSGTMYFRNGKEYTYVIPRPMSGGIILGGIKQRDNLSPEIDMQIARDEIARAHRLAPEVVPANPPEDKLTYVVGVRPSRDGGFRLESQTVGSRVVLSAYGFGGGGYAFSYGVADALTKMVEEAEYNNVISQPRMSKV</sequence>
<dbReference type="GeneID" id="19159986"/>
<evidence type="ECO:0000256" key="3">
    <source>
        <dbReference type="ARBA" id="ARBA00022630"/>
    </source>
</evidence>
<keyword evidence="9" id="KW-1185">Reference proteome</keyword>
<dbReference type="SUPFAM" id="SSF54373">
    <property type="entry name" value="FAD-linked reductases, C-terminal domain"/>
    <property type="match status" value="1"/>
</dbReference>
<keyword evidence="5" id="KW-0560">Oxidoreductase</keyword>
<dbReference type="GO" id="GO:0005737">
    <property type="term" value="C:cytoplasm"/>
    <property type="evidence" value="ECO:0007669"/>
    <property type="project" value="TreeGrafter"/>
</dbReference>
<dbReference type="Pfam" id="PF01266">
    <property type="entry name" value="DAO"/>
    <property type="match status" value="1"/>
</dbReference>
<feature type="binding site" evidence="6">
    <location>
        <position position="300"/>
    </location>
    <ligand>
        <name>D-dopa</name>
        <dbReference type="ChEBI" id="CHEBI:149689"/>
    </ligand>
</feature>
<accession>W9YFZ6</accession>
<dbReference type="RefSeq" id="XP_007724187.1">
    <property type="nucleotide sequence ID" value="XM_007725997.1"/>
</dbReference>
<dbReference type="Gene3D" id="3.40.50.720">
    <property type="entry name" value="NAD(P)-binding Rossmann-like Domain"/>
    <property type="match status" value="1"/>
</dbReference>
<name>W9YFZ6_9EURO</name>
<evidence type="ECO:0000313" key="9">
    <source>
        <dbReference type="Proteomes" id="UP000019484"/>
    </source>
</evidence>
<keyword evidence="4 6" id="KW-0274">FAD</keyword>